<gene>
    <name evidence="8" type="ORF">pipiens_004504</name>
</gene>
<keyword evidence="3" id="KW-0813">Transport</keyword>
<protein>
    <recommendedName>
        <fullName evidence="7">OBP47-like domain-containing protein</fullName>
    </recommendedName>
</protein>
<evidence type="ECO:0000313" key="9">
    <source>
        <dbReference type="Proteomes" id="UP001562425"/>
    </source>
</evidence>
<evidence type="ECO:0000256" key="6">
    <source>
        <dbReference type="SAM" id="SignalP"/>
    </source>
</evidence>
<organism evidence="8 9">
    <name type="scientific">Culex pipiens pipiens</name>
    <name type="common">Northern house mosquito</name>
    <dbReference type="NCBI Taxonomy" id="38569"/>
    <lineage>
        <taxon>Eukaryota</taxon>
        <taxon>Metazoa</taxon>
        <taxon>Ecdysozoa</taxon>
        <taxon>Arthropoda</taxon>
        <taxon>Hexapoda</taxon>
        <taxon>Insecta</taxon>
        <taxon>Pterygota</taxon>
        <taxon>Neoptera</taxon>
        <taxon>Endopterygota</taxon>
        <taxon>Diptera</taxon>
        <taxon>Nematocera</taxon>
        <taxon>Culicoidea</taxon>
        <taxon>Culicidae</taxon>
        <taxon>Culicinae</taxon>
        <taxon>Culicini</taxon>
        <taxon>Culex</taxon>
        <taxon>Culex</taxon>
    </lineage>
</organism>
<comment type="subcellular location">
    <subcellularLocation>
        <location evidence="1">Secreted</location>
    </subcellularLocation>
</comment>
<dbReference type="AlphaFoldDB" id="A0ABD1CJI3"/>
<name>A0ABD1CJI3_CULPP</name>
<evidence type="ECO:0000256" key="1">
    <source>
        <dbReference type="ARBA" id="ARBA00004613"/>
    </source>
</evidence>
<evidence type="ECO:0000259" key="7">
    <source>
        <dbReference type="Pfam" id="PF22651"/>
    </source>
</evidence>
<dbReference type="PANTHER" id="PTHR21066">
    <property type="entry name" value="ODORANT-BINDING PROTEIN 59A-RELATED"/>
    <property type="match status" value="1"/>
</dbReference>
<comment type="similarity">
    <text evidence="2">Belongs to the PBP/GOBP family.</text>
</comment>
<accession>A0ABD1CJI3</accession>
<feature type="chain" id="PRO_5044833460" description="OBP47-like domain-containing protein" evidence="6">
    <location>
        <begin position="21"/>
        <end position="201"/>
    </location>
</feature>
<dbReference type="InterPro" id="IPR054577">
    <property type="entry name" value="OBP47-like_dom"/>
</dbReference>
<dbReference type="Gene3D" id="1.10.238.270">
    <property type="match status" value="1"/>
</dbReference>
<feature type="signal peptide" evidence="6">
    <location>
        <begin position="1"/>
        <end position="20"/>
    </location>
</feature>
<evidence type="ECO:0000256" key="3">
    <source>
        <dbReference type="ARBA" id="ARBA00022448"/>
    </source>
</evidence>
<proteinExistence type="inferred from homology"/>
<evidence type="ECO:0000256" key="4">
    <source>
        <dbReference type="ARBA" id="ARBA00022525"/>
    </source>
</evidence>
<evidence type="ECO:0000256" key="2">
    <source>
        <dbReference type="ARBA" id="ARBA00008098"/>
    </source>
</evidence>
<evidence type="ECO:0000313" key="8">
    <source>
        <dbReference type="EMBL" id="KAL1376119.1"/>
    </source>
</evidence>
<dbReference type="Pfam" id="PF22651">
    <property type="entry name" value="OBP47_like"/>
    <property type="match status" value="1"/>
</dbReference>
<reference evidence="8 9" key="1">
    <citation type="submission" date="2024-05" db="EMBL/GenBank/DDBJ databases">
        <title>Culex pipiens pipiens assembly and annotation.</title>
        <authorList>
            <person name="Alout H."/>
            <person name="Durand T."/>
        </authorList>
    </citation>
    <scope>NUCLEOTIDE SEQUENCE [LARGE SCALE GENOMIC DNA]</scope>
    <source>
        <strain evidence="8">HA-2024</strain>
        <tissue evidence="8">Whole body</tissue>
    </source>
</reference>
<keyword evidence="5" id="KW-1015">Disulfide bond</keyword>
<dbReference type="GO" id="GO:0005576">
    <property type="term" value="C:extracellular region"/>
    <property type="evidence" value="ECO:0007669"/>
    <property type="project" value="UniProtKB-SubCell"/>
</dbReference>
<feature type="domain" description="OBP47-like" evidence="7">
    <location>
        <begin position="49"/>
        <end position="190"/>
    </location>
</feature>
<dbReference type="PANTHER" id="PTHR21066:SF3">
    <property type="entry name" value="IP02236P"/>
    <property type="match status" value="1"/>
</dbReference>
<keyword evidence="4" id="KW-0964">Secreted</keyword>
<keyword evidence="9" id="KW-1185">Reference proteome</keyword>
<dbReference type="Proteomes" id="UP001562425">
    <property type="component" value="Unassembled WGS sequence"/>
</dbReference>
<comment type="caution">
    <text evidence="8">The sequence shown here is derived from an EMBL/GenBank/DDBJ whole genome shotgun (WGS) entry which is preliminary data.</text>
</comment>
<dbReference type="InterPro" id="IPR052295">
    <property type="entry name" value="Odorant-binding_protein"/>
</dbReference>
<dbReference type="EMBL" id="JBEHCU010011914">
    <property type="protein sequence ID" value="KAL1376119.1"/>
    <property type="molecule type" value="Genomic_DNA"/>
</dbReference>
<keyword evidence="6" id="KW-0732">Signal</keyword>
<sequence>MVARFLLYIGFLATIALVMAQSPQDCTAPPPPVSPKLCCPFMDQGPVYNESIYFDCWDRYAEFPLVPIAGGGIAGGPAGCAAECLFSKLGLLLHNQHYTLVDFYALDSHVKDFVDGERYEFIRQAMRYCVNESNVRAPIFAEIQRRPAVIDGLDNCNPIAGFAMSCMHFYAIRNCPDWTPDATEGCDELLDFYNQCPFNPY</sequence>
<evidence type="ECO:0000256" key="5">
    <source>
        <dbReference type="ARBA" id="ARBA00023157"/>
    </source>
</evidence>